<evidence type="ECO:0000313" key="2">
    <source>
        <dbReference type="Proteomes" id="UP000821845"/>
    </source>
</evidence>
<keyword evidence="2" id="KW-1185">Reference proteome</keyword>
<reference evidence="1" key="1">
    <citation type="submission" date="2020-05" db="EMBL/GenBank/DDBJ databases">
        <title>Large-scale comparative analyses of tick genomes elucidate their genetic diversity and vector capacities.</title>
        <authorList>
            <person name="Jia N."/>
            <person name="Wang J."/>
            <person name="Shi W."/>
            <person name="Du L."/>
            <person name="Sun Y."/>
            <person name="Zhan W."/>
            <person name="Jiang J."/>
            <person name="Wang Q."/>
            <person name="Zhang B."/>
            <person name="Ji P."/>
            <person name="Sakyi L.B."/>
            <person name="Cui X."/>
            <person name="Yuan T."/>
            <person name="Jiang B."/>
            <person name="Yang W."/>
            <person name="Lam T.T.-Y."/>
            <person name="Chang Q."/>
            <person name="Ding S."/>
            <person name="Wang X."/>
            <person name="Zhu J."/>
            <person name="Ruan X."/>
            <person name="Zhao L."/>
            <person name="Wei J."/>
            <person name="Que T."/>
            <person name="Du C."/>
            <person name="Cheng J."/>
            <person name="Dai P."/>
            <person name="Han X."/>
            <person name="Huang E."/>
            <person name="Gao Y."/>
            <person name="Liu J."/>
            <person name="Shao H."/>
            <person name="Ye R."/>
            <person name="Li L."/>
            <person name="Wei W."/>
            <person name="Wang X."/>
            <person name="Wang C."/>
            <person name="Yang T."/>
            <person name="Huo Q."/>
            <person name="Li W."/>
            <person name="Guo W."/>
            <person name="Chen H."/>
            <person name="Zhou L."/>
            <person name="Ni X."/>
            <person name="Tian J."/>
            <person name="Zhou Y."/>
            <person name="Sheng Y."/>
            <person name="Liu T."/>
            <person name="Pan Y."/>
            <person name="Xia L."/>
            <person name="Li J."/>
            <person name="Zhao F."/>
            <person name="Cao W."/>
        </authorList>
    </citation>
    <scope>NUCLEOTIDE SEQUENCE</scope>
    <source>
        <strain evidence="1">Hyas-2018</strain>
    </source>
</reference>
<sequence>MQRRAGTATTLTAANLKRAEVDGDSAGKKQTLRADCDVQPRKSTQDEEENVAAADECNGNARTETVRPKKSSSRNGARHHGPVARRTVLKQCDRSGRHPCVDTAERMDGEGGLPRMCREVGDARVCVACQPANSRVRPAVLCVALPRRKGSRISCR</sequence>
<dbReference type="EMBL" id="CM023487">
    <property type="protein sequence ID" value="KAH6925091.1"/>
    <property type="molecule type" value="Genomic_DNA"/>
</dbReference>
<name>A0ACB7RTF7_HYAAI</name>
<gene>
    <name evidence="1" type="ORF">HPB50_000313</name>
</gene>
<evidence type="ECO:0000313" key="1">
    <source>
        <dbReference type="EMBL" id="KAH6925091.1"/>
    </source>
</evidence>
<dbReference type="Proteomes" id="UP000821845">
    <property type="component" value="Chromosome 7"/>
</dbReference>
<proteinExistence type="predicted"/>
<comment type="caution">
    <text evidence="1">The sequence shown here is derived from an EMBL/GenBank/DDBJ whole genome shotgun (WGS) entry which is preliminary data.</text>
</comment>
<organism evidence="1 2">
    <name type="scientific">Hyalomma asiaticum</name>
    <name type="common">Tick</name>
    <dbReference type="NCBI Taxonomy" id="266040"/>
    <lineage>
        <taxon>Eukaryota</taxon>
        <taxon>Metazoa</taxon>
        <taxon>Ecdysozoa</taxon>
        <taxon>Arthropoda</taxon>
        <taxon>Chelicerata</taxon>
        <taxon>Arachnida</taxon>
        <taxon>Acari</taxon>
        <taxon>Parasitiformes</taxon>
        <taxon>Ixodida</taxon>
        <taxon>Ixodoidea</taxon>
        <taxon>Ixodidae</taxon>
        <taxon>Hyalomminae</taxon>
        <taxon>Hyalomma</taxon>
    </lineage>
</organism>
<accession>A0ACB7RTF7</accession>
<protein>
    <submittedName>
        <fullName evidence="1">Uncharacterized protein</fullName>
    </submittedName>
</protein>